<sequence length="233" mass="26119">MDIKPSYNCLLGRPWIHSARAVPSSLHQKLKLVTDGRLITINAEEDIIAAVTSRVPYVEANEEAIECSFCSLEVINATFILEGSEVSVPKISIATKMALQMMMGKGALSRKRLGRQLQGGVQIPKLIEKKDRFGLGFKPVHKHKRQEIEKRQARRKTRLNGREVEWEPMTFPPISKSFKSGGLLIKESHQVNAVHNEGSEQGSLEGIRPYEPGSSLNNWTAEDLLVVFKNFSE</sequence>
<comment type="caution">
    <text evidence="1">The sequence shown here is derived from an EMBL/GenBank/DDBJ whole genome shotgun (WGS) entry which is preliminary data.</text>
</comment>
<dbReference type="EMBL" id="JARKNE010000004">
    <property type="protein sequence ID" value="KAK5836339.1"/>
    <property type="molecule type" value="Genomic_DNA"/>
</dbReference>
<name>A0ABR0QAV9_GOSAR</name>
<organism evidence="1 2">
    <name type="scientific">Gossypium arboreum</name>
    <name type="common">Tree cotton</name>
    <name type="synonym">Gossypium nanking</name>
    <dbReference type="NCBI Taxonomy" id="29729"/>
    <lineage>
        <taxon>Eukaryota</taxon>
        <taxon>Viridiplantae</taxon>
        <taxon>Streptophyta</taxon>
        <taxon>Embryophyta</taxon>
        <taxon>Tracheophyta</taxon>
        <taxon>Spermatophyta</taxon>
        <taxon>Magnoliopsida</taxon>
        <taxon>eudicotyledons</taxon>
        <taxon>Gunneridae</taxon>
        <taxon>Pentapetalae</taxon>
        <taxon>rosids</taxon>
        <taxon>malvids</taxon>
        <taxon>Malvales</taxon>
        <taxon>Malvaceae</taxon>
        <taxon>Malvoideae</taxon>
        <taxon>Gossypium</taxon>
    </lineage>
</organism>
<dbReference type="PANTHER" id="PTHR32108:SF5">
    <property type="entry name" value="DYNACTIN SUBUNIT 1-LIKE"/>
    <property type="match status" value="1"/>
</dbReference>
<dbReference type="PANTHER" id="PTHR32108">
    <property type="entry name" value="DNA-DIRECTED RNA POLYMERASE SUBUNIT ALPHA"/>
    <property type="match status" value="1"/>
</dbReference>
<proteinExistence type="predicted"/>
<accession>A0ABR0QAV9</accession>
<keyword evidence="2" id="KW-1185">Reference proteome</keyword>
<evidence type="ECO:0000313" key="1">
    <source>
        <dbReference type="EMBL" id="KAK5836339.1"/>
    </source>
</evidence>
<reference evidence="1 2" key="1">
    <citation type="submission" date="2023-03" db="EMBL/GenBank/DDBJ databases">
        <title>WGS of Gossypium arboreum.</title>
        <authorList>
            <person name="Yu D."/>
        </authorList>
    </citation>
    <scope>NUCLEOTIDE SEQUENCE [LARGE SCALE GENOMIC DNA]</scope>
    <source>
        <tissue evidence="1">Leaf</tissue>
    </source>
</reference>
<evidence type="ECO:0000313" key="2">
    <source>
        <dbReference type="Proteomes" id="UP001358586"/>
    </source>
</evidence>
<dbReference type="Proteomes" id="UP001358586">
    <property type="component" value="Chromosome 4"/>
</dbReference>
<protein>
    <submittedName>
        <fullName evidence="1">Uncharacterized protein</fullName>
    </submittedName>
</protein>
<gene>
    <name evidence="1" type="ORF">PVK06_012123</name>
</gene>